<dbReference type="InterPro" id="IPR033749">
    <property type="entry name" value="Polyprenyl_synt_CS"/>
</dbReference>
<evidence type="ECO:0000256" key="8">
    <source>
        <dbReference type="ARBA" id="ARBA00032448"/>
    </source>
</evidence>
<evidence type="ECO:0000256" key="2">
    <source>
        <dbReference type="ARBA" id="ARBA00006706"/>
    </source>
</evidence>
<comment type="similarity">
    <text evidence="2 11">Belongs to the FPP/GGPP synthase family.</text>
</comment>
<keyword evidence="11" id="KW-0808">Transferase</keyword>
<dbReference type="CDD" id="cd00685">
    <property type="entry name" value="Trans_IPPS_HT"/>
    <property type="match status" value="1"/>
</dbReference>
<keyword evidence="14" id="KW-1185">Reference proteome</keyword>
<dbReference type="PANTHER" id="PTHR12001">
    <property type="entry name" value="GERANYLGERANYL PYROPHOSPHATE SYNTHASE"/>
    <property type="match status" value="1"/>
</dbReference>
<dbReference type="GO" id="GO:0008299">
    <property type="term" value="P:isoprenoid biosynthetic process"/>
    <property type="evidence" value="ECO:0007669"/>
    <property type="project" value="InterPro"/>
</dbReference>
<dbReference type="EMBL" id="GL945478">
    <property type="protein sequence ID" value="EGO00813.1"/>
    <property type="molecule type" value="Genomic_DNA"/>
</dbReference>
<proteinExistence type="inferred from homology"/>
<dbReference type="PANTHER" id="PTHR12001:SF44">
    <property type="entry name" value="GERANYLGERANYL PYROPHOSPHATE SYNTHASE"/>
    <property type="match status" value="1"/>
</dbReference>
<organism evidence="14">
    <name type="scientific">Serpula lacrymans var. lacrymans (strain S7.3)</name>
    <name type="common">Dry rot fungus</name>
    <dbReference type="NCBI Taxonomy" id="936435"/>
    <lineage>
        <taxon>Eukaryota</taxon>
        <taxon>Fungi</taxon>
        <taxon>Dikarya</taxon>
        <taxon>Basidiomycota</taxon>
        <taxon>Agaricomycotina</taxon>
        <taxon>Agaricomycetes</taxon>
        <taxon>Agaricomycetidae</taxon>
        <taxon>Boletales</taxon>
        <taxon>Coniophorineae</taxon>
        <taxon>Serpulaceae</taxon>
        <taxon>Serpula</taxon>
    </lineage>
</organism>
<dbReference type="OMA" id="FCEDIGE"/>
<dbReference type="SUPFAM" id="SSF48576">
    <property type="entry name" value="Terpenoid synthases"/>
    <property type="match status" value="2"/>
</dbReference>
<evidence type="ECO:0000256" key="10">
    <source>
        <dbReference type="ARBA" id="ARBA00033096"/>
    </source>
</evidence>
<reference evidence="14" key="1">
    <citation type="journal article" date="2011" name="Science">
        <title>The plant cell wall-decomposing machinery underlies the functional diversity of forest fungi.</title>
        <authorList>
            <person name="Eastwood D.C."/>
            <person name="Floudas D."/>
            <person name="Binder M."/>
            <person name="Majcherczyk A."/>
            <person name="Schneider P."/>
            <person name="Aerts A."/>
            <person name="Asiegbu F.O."/>
            <person name="Baker S.E."/>
            <person name="Barry K."/>
            <person name="Bendiksby M."/>
            <person name="Blumentritt M."/>
            <person name="Coutinho P.M."/>
            <person name="Cullen D."/>
            <person name="de Vries R.P."/>
            <person name="Gathman A."/>
            <person name="Goodell B."/>
            <person name="Henrissat B."/>
            <person name="Ihrmark K."/>
            <person name="Kauserud H."/>
            <person name="Kohler A."/>
            <person name="LaButti K."/>
            <person name="Lapidus A."/>
            <person name="Lavin J.L."/>
            <person name="Lee Y.-H."/>
            <person name="Lindquist E."/>
            <person name="Lilly W."/>
            <person name="Lucas S."/>
            <person name="Morin E."/>
            <person name="Murat C."/>
            <person name="Oguiza J.A."/>
            <person name="Park J."/>
            <person name="Pisabarro A.G."/>
            <person name="Riley R."/>
            <person name="Rosling A."/>
            <person name="Salamov A."/>
            <person name="Schmidt O."/>
            <person name="Schmutz J."/>
            <person name="Skrede I."/>
            <person name="Stenlid J."/>
            <person name="Wiebenga A."/>
            <person name="Xie X."/>
            <person name="Kuees U."/>
            <person name="Hibbett D.S."/>
            <person name="Hoffmeister D."/>
            <person name="Hoegberg N."/>
            <person name="Martin F."/>
            <person name="Grigoriev I.V."/>
            <person name="Watkinson S.C."/>
        </authorList>
    </citation>
    <scope>NUCLEOTIDE SEQUENCE [LARGE SCALE GENOMIC DNA]</scope>
    <source>
        <strain evidence="14">strain S7.3</strain>
    </source>
</reference>
<dbReference type="InParanoid" id="F8PSV5"/>
<evidence type="ECO:0000256" key="11">
    <source>
        <dbReference type="RuleBase" id="RU004466"/>
    </source>
</evidence>
<dbReference type="OrthoDB" id="6921389at2759"/>
<dbReference type="STRING" id="936435.F8PSV5"/>
<dbReference type="Gene3D" id="1.10.600.10">
    <property type="entry name" value="Farnesyl Diphosphate Synthase"/>
    <property type="match status" value="1"/>
</dbReference>
<evidence type="ECO:0000256" key="6">
    <source>
        <dbReference type="ARBA" id="ARBA00032380"/>
    </source>
</evidence>
<dbReference type="Proteomes" id="UP000008063">
    <property type="component" value="Unassembled WGS sequence"/>
</dbReference>
<dbReference type="InterPro" id="IPR008949">
    <property type="entry name" value="Isoprenoid_synthase_dom_sf"/>
</dbReference>
<dbReference type="InterPro" id="IPR000092">
    <property type="entry name" value="Polyprenyl_synt"/>
</dbReference>
<name>F8PSV5_SERL3</name>
<evidence type="ECO:0000256" key="5">
    <source>
        <dbReference type="ARBA" id="ARBA00032052"/>
    </source>
</evidence>
<keyword evidence="4" id="KW-0460">Magnesium</keyword>
<keyword evidence="3" id="KW-0479">Metal-binding</keyword>
<evidence type="ECO:0000256" key="9">
    <source>
        <dbReference type="ARBA" id="ARBA00032873"/>
    </source>
</evidence>
<dbReference type="PROSITE" id="PS00444">
    <property type="entry name" value="POLYPRENYL_SYNTHASE_2"/>
    <property type="match status" value="1"/>
</dbReference>
<feature type="region of interest" description="Disordered" evidence="12">
    <location>
        <begin position="145"/>
        <end position="176"/>
    </location>
</feature>
<evidence type="ECO:0000256" key="1">
    <source>
        <dbReference type="ARBA" id="ARBA00001946"/>
    </source>
</evidence>
<sequence length="376" mass="42647">MPNKYDELLTRLTNQTSSNWSKEHELALLEPFSYIASNPGKKVRGKLIEAFNLWLNVPDEKLRVIVRVVGLLHNASLLVDDIEDDSQLRRGMPVAHKIYGIPQTINTANYVYFLAYQELACLRHSSYDTTPSIHQDHDMYNGVTEDAGHSPSECGSEPTVCKASPLGHSRSRSQHMDPVERLIPDRNLDLVVNAELLSLHRGQGLDIFWRDHLQCPTEDEYINMVKDKTGGLFRIAIKLMMACATTNTMVDYIPLVDLIGIYFQIRDDYMNLQSTQYTTHKGFAEDISEGKFSFPIVHGVRSKPDNRQILNVLQKRPKTPTLKIHTISYLKDTTNSFEYTLAVCRSLERQARGEVQRLGGNGTLEAILDSLIIEDS</sequence>
<accession>F8PSV5</accession>
<dbReference type="AlphaFoldDB" id="F8PSV5"/>
<dbReference type="Pfam" id="PF00348">
    <property type="entry name" value="polyprenyl_synt"/>
    <property type="match status" value="2"/>
</dbReference>
<evidence type="ECO:0000256" key="4">
    <source>
        <dbReference type="ARBA" id="ARBA00022842"/>
    </source>
</evidence>
<evidence type="ECO:0000313" key="14">
    <source>
        <dbReference type="Proteomes" id="UP000008063"/>
    </source>
</evidence>
<dbReference type="PROSITE" id="PS00723">
    <property type="entry name" value="POLYPRENYL_SYNTHASE_1"/>
    <property type="match status" value="1"/>
</dbReference>
<evidence type="ECO:0000313" key="13">
    <source>
        <dbReference type="EMBL" id="EGO00813.1"/>
    </source>
</evidence>
<gene>
    <name evidence="13" type="ORF">SERLA73DRAFT_159475</name>
</gene>
<evidence type="ECO:0000256" key="7">
    <source>
        <dbReference type="ARBA" id="ARBA00032424"/>
    </source>
</evidence>
<dbReference type="HOGENOM" id="CLU_014015_6_0_1"/>
<dbReference type="GO" id="GO:0046872">
    <property type="term" value="F:metal ion binding"/>
    <property type="evidence" value="ECO:0007669"/>
    <property type="project" value="UniProtKB-KW"/>
</dbReference>
<comment type="cofactor">
    <cofactor evidence="1">
        <name>Mg(2+)</name>
        <dbReference type="ChEBI" id="CHEBI:18420"/>
    </cofactor>
</comment>
<evidence type="ECO:0000256" key="3">
    <source>
        <dbReference type="ARBA" id="ARBA00022723"/>
    </source>
</evidence>
<dbReference type="eggNOG" id="KOG0777">
    <property type="taxonomic scope" value="Eukaryota"/>
</dbReference>
<protein>
    <recommendedName>
        <fullName evidence="9">(2E,6E)-farnesyl diphosphate synthase</fullName>
    </recommendedName>
    <alternativeName>
        <fullName evidence="8">Dimethylallyltranstransferase</fullName>
    </alternativeName>
    <alternativeName>
        <fullName evidence="7">Farnesyl diphosphate synthase</fullName>
    </alternativeName>
    <alternativeName>
        <fullName evidence="5">Farnesyltranstransferase</fullName>
    </alternativeName>
    <alternativeName>
        <fullName evidence="10">Geranylgeranyl diphosphate synthase</fullName>
    </alternativeName>
    <alternativeName>
        <fullName evidence="6">Geranyltranstransferase</fullName>
    </alternativeName>
</protein>
<evidence type="ECO:0000256" key="12">
    <source>
        <dbReference type="SAM" id="MobiDB-lite"/>
    </source>
</evidence>
<dbReference type="GO" id="GO:0004659">
    <property type="term" value="F:prenyltransferase activity"/>
    <property type="evidence" value="ECO:0007669"/>
    <property type="project" value="InterPro"/>
</dbReference>